<dbReference type="PROSITE" id="PS01173">
    <property type="entry name" value="LIPASE_GDXG_HIS"/>
    <property type="match status" value="1"/>
</dbReference>
<dbReference type="PANTHER" id="PTHR48081:SF8">
    <property type="entry name" value="ALPHA_BETA HYDROLASE FOLD-3 DOMAIN-CONTAINING PROTEIN-RELATED"/>
    <property type="match status" value="1"/>
</dbReference>
<protein>
    <submittedName>
        <fullName evidence="5">Lipase</fullName>
    </submittedName>
</protein>
<name>A0A1X0ZTV3_PSEPU</name>
<sequence length="320" mass="34759">MRLHSDLSAFLELVELGRLAGKSQPLHLQPLAQARSDFEASSQILDPNPPGAVRVDALSLPMRDGAQLPARLYRAAGQDETRLPVILYLHGGGYVVGSLDSHDSVCRRLALDGRFAVLAPAYRLAPEHPFPTAVEDAEDSLKAMPALADALKLDLRRVALAGDSAGATLATVLAMIAAREPQVLGVQPLAQLLFYPVTDISTTRDSHRRYGEGYLLERETLEWFYAQYVTDAAQRLDWRVSPLLGDCTAAQVPAYIAVAGHDPLRDEGLAYAEQLRAGGTAVTLRVEEELSHDFLRMGGIVAEVEGLYADALDWLAVRQG</sequence>
<dbReference type="OrthoDB" id="9806180at2"/>
<dbReference type="InterPro" id="IPR013094">
    <property type="entry name" value="AB_hydrolase_3"/>
</dbReference>
<organism evidence="5 6">
    <name type="scientific">Pseudomonas putida</name>
    <name type="common">Arthrobacter siderocapsulatus</name>
    <dbReference type="NCBI Taxonomy" id="303"/>
    <lineage>
        <taxon>Bacteria</taxon>
        <taxon>Pseudomonadati</taxon>
        <taxon>Pseudomonadota</taxon>
        <taxon>Gammaproteobacteria</taxon>
        <taxon>Pseudomonadales</taxon>
        <taxon>Pseudomonadaceae</taxon>
        <taxon>Pseudomonas</taxon>
    </lineage>
</organism>
<dbReference type="Pfam" id="PF07859">
    <property type="entry name" value="Abhydrolase_3"/>
    <property type="match status" value="1"/>
</dbReference>
<dbReference type="SUPFAM" id="SSF53474">
    <property type="entry name" value="alpha/beta-Hydrolases"/>
    <property type="match status" value="1"/>
</dbReference>
<dbReference type="InterPro" id="IPR002168">
    <property type="entry name" value="Lipase_GDXG_HIS_AS"/>
</dbReference>
<dbReference type="EMBL" id="NBWC01000023">
    <property type="protein sequence ID" value="ORL63145.1"/>
    <property type="molecule type" value="Genomic_DNA"/>
</dbReference>
<dbReference type="InterPro" id="IPR029058">
    <property type="entry name" value="AB_hydrolase_fold"/>
</dbReference>
<dbReference type="Proteomes" id="UP000193675">
    <property type="component" value="Unassembled WGS sequence"/>
</dbReference>
<evidence type="ECO:0000256" key="3">
    <source>
        <dbReference type="PROSITE-ProRule" id="PRU10038"/>
    </source>
</evidence>
<accession>A0A1X0ZTV3</accession>
<dbReference type="InterPro" id="IPR033140">
    <property type="entry name" value="Lipase_GDXG_put_SER_AS"/>
</dbReference>
<dbReference type="RefSeq" id="WP_084857462.1">
    <property type="nucleotide sequence ID" value="NZ_NBWC01000023.1"/>
</dbReference>
<keyword evidence="2" id="KW-0378">Hydrolase</keyword>
<evidence type="ECO:0000313" key="5">
    <source>
        <dbReference type="EMBL" id="ORL63145.1"/>
    </source>
</evidence>
<reference evidence="5 6" key="1">
    <citation type="submission" date="2017-04" db="EMBL/GenBank/DDBJ databases">
        <title>Presence of VIM-2 positive Pseudomonas species in chickens and their surrounding environment.</title>
        <authorList>
            <person name="Zhang R."/>
        </authorList>
    </citation>
    <scope>NUCLEOTIDE SEQUENCE [LARGE SCALE GENOMIC DNA]</scope>
    <source>
        <strain evidence="5 6">DZ-C18</strain>
    </source>
</reference>
<dbReference type="PROSITE" id="PS01174">
    <property type="entry name" value="LIPASE_GDXG_SER"/>
    <property type="match status" value="1"/>
</dbReference>
<evidence type="ECO:0000256" key="2">
    <source>
        <dbReference type="ARBA" id="ARBA00022801"/>
    </source>
</evidence>
<dbReference type="Gene3D" id="3.40.50.1820">
    <property type="entry name" value="alpha/beta hydrolase"/>
    <property type="match status" value="1"/>
</dbReference>
<comment type="caution">
    <text evidence="5">The sequence shown here is derived from an EMBL/GenBank/DDBJ whole genome shotgun (WGS) entry which is preliminary data.</text>
</comment>
<evidence type="ECO:0000313" key="6">
    <source>
        <dbReference type="Proteomes" id="UP000193675"/>
    </source>
</evidence>
<dbReference type="PANTHER" id="PTHR48081">
    <property type="entry name" value="AB HYDROLASE SUPERFAMILY PROTEIN C4A8.06C"/>
    <property type="match status" value="1"/>
</dbReference>
<dbReference type="InterPro" id="IPR050300">
    <property type="entry name" value="GDXG_lipolytic_enzyme"/>
</dbReference>
<feature type="active site" evidence="3">
    <location>
        <position position="164"/>
    </location>
</feature>
<evidence type="ECO:0000256" key="1">
    <source>
        <dbReference type="ARBA" id="ARBA00010515"/>
    </source>
</evidence>
<dbReference type="AlphaFoldDB" id="A0A1X0ZTV3"/>
<evidence type="ECO:0000259" key="4">
    <source>
        <dbReference type="Pfam" id="PF07859"/>
    </source>
</evidence>
<comment type="similarity">
    <text evidence="1">Belongs to the 'GDXG' lipolytic enzyme family.</text>
</comment>
<feature type="domain" description="Alpha/beta hydrolase fold-3" evidence="4">
    <location>
        <begin position="86"/>
        <end position="295"/>
    </location>
</feature>
<proteinExistence type="inferred from homology"/>
<gene>
    <name evidence="5" type="ORF">B7H17_15610</name>
</gene>
<dbReference type="GO" id="GO:0016787">
    <property type="term" value="F:hydrolase activity"/>
    <property type="evidence" value="ECO:0007669"/>
    <property type="project" value="UniProtKB-KW"/>
</dbReference>